<name>A0AA88J892_FICCA</name>
<feature type="region of interest" description="Disordered" evidence="1">
    <location>
        <begin position="1"/>
        <end position="79"/>
    </location>
</feature>
<evidence type="ECO:0000313" key="3">
    <source>
        <dbReference type="Proteomes" id="UP001187192"/>
    </source>
</evidence>
<feature type="compositionally biased region" description="Basic and acidic residues" evidence="1">
    <location>
        <begin position="1"/>
        <end position="18"/>
    </location>
</feature>
<gene>
    <name evidence="2" type="ORF">TIFTF001_033731</name>
</gene>
<feature type="compositionally biased region" description="Basic residues" evidence="1">
    <location>
        <begin position="317"/>
        <end position="343"/>
    </location>
</feature>
<comment type="caution">
    <text evidence="2">The sequence shown here is derived from an EMBL/GenBank/DDBJ whole genome shotgun (WGS) entry which is preliminary data.</text>
</comment>
<dbReference type="Proteomes" id="UP001187192">
    <property type="component" value="Unassembled WGS sequence"/>
</dbReference>
<evidence type="ECO:0000256" key="1">
    <source>
        <dbReference type="SAM" id="MobiDB-lite"/>
    </source>
</evidence>
<dbReference type="AlphaFoldDB" id="A0AA88J892"/>
<protein>
    <recommendedName>
        <fullName evidence="4">DUF1985 domain-containing protein</fullName>
    </recommendedName>
</protein>
<accession>A0AA88J892</accession>
<feature type="compositionally biased region" description="Basic and acidic residues" evidence="1">
    <location>
        <begin position="344"/>
        <end position="376"/>
    </location>
</feature>
<reference evidence="2" key="1">
    <citation type="submission" date="2023-07" db="EMBL/GenBank/DDBJ databases">
        <title>draft genome sequence of fig (Ficus carica).</title>
        <authorList>
            <person name="Takahashi T."/>
            <person name="Nishimura K."/>
        </authorList>
    </citation>
    <scope>NUCLEOTIDE SEQUENCE</scope>
</reference>
<keyword evidence="3" id="KW-1185">Reference proteome</keyword>
<feature type="compositionally biased region" description="Basic and acidic residues" evidence="1">
    <location>
        <begin position="29"/>
        <end position="77"/>
    </location>
</feature>
<evidence type="ECO:0008006" key="4">
    <source>
        <dbReference type="Google" id="ProtNLM"/>
    </source>
</evidence>
<dbReference type="PANTHER" id="PTHR48449">
    <property type="entry name" value="DUF1985 DOMAIN-CONTAINING PROTEIN"/>
    <property type="match status" value="1"/>
</dbReference>
<feature type="region of interest" description="Disordered" evidence="1">
    <location>
        <begin position="317"/>
        <end position="392"/>
    </location>
</feature>
<sequence length="392" mass="45063">MSKPTKLAEKNITSEKRSLRVMASAKKKPPADKITKKPAPEKKRRAPEEGLKRKQGEIEVKESKKAKRAIEEKKNSDTEEVSNVKFDNNDDAVKLGLLYMIFYIPLANANSMKIDPKYFALADNLKEFNAFPWGMLSWEATRNAICNAVENRLSSKRIPLKKAEKVHYSIAGFPHDLLIWAYESILTIAGKFTTKYVEANPHLLSWTSVDNVKFDAVMSALIAVGEKQSKCFVIMPTDKELKESYVAQLYLKNPMVVPQAHYDGFVDFDIGVIADKGVKVTMDFLNADKEEGDEEKEIIEDEDDKGENDEIILKIMKKERREKSRKMRRKSMKTARERRRRKKPDTTKEKEKEKKDEEAKGEEMERTNEEAAKEQEESINDVVVNNFCNKQT</sequence>
<dbReference type="EMBL" id="BTGU01000190">
    <property type="protein sequence ID" value="GMN64657.1"/>
    <property type="molecule type" value="Genomic_DNA"/>
</dbReference>
<evidence type="ECO:0000313" key="2">
    <source>
        <dbReference type="EMBL" id="GMN64657.1"/>
    </source>
</evidence>
<dbReference type="PANTHER" id="PTHR48449:SF1">
    <property type="entry name" value="DUF1985 DOMAIN-CONTAINING PROTEIN"/>
    <property type="match status" value="1"/>
</dbReference>
<proteinExistence type="predicted"/>
<organism evidence="2 3">
    <name type="scientific">Ficus carica</name>
    <name type="common">Common fig</name>
    <dbReference type="NCBI Taxonomy" id="3494"/>
    <lineage>
        <taxon>Eukaryota</taxon>
        <taxon>Viridiplantae</taxon>
        <taxon>Streptophyta</taxon>
        <taxon>Embryophyta</taxon>
        <taxon>Tracheophyta</taxon>
        <taxon>Spermatophyta</taxon>
        <taxon>Magnoliopsida</taxon>
        <taxon>eudicotyledons</taxon>
        <taxon>Gunneridae</taxon>
        <taxon>Pentapetalae</taxon>
        <taxon>rosids</taxon>
        <taxon>fabids</taxon>
        <taxon>Rosales</taxon>
        <taxon>Moraceae</taxon>
        <taxon>Ficeae</taxon>
        <taxon>Ficus</taxon>
    </lineage>
</organism>